<keyword evidence="7" id="KW-0805">Transcription regulation</keyword>
<dbReference type="RefSeq" id="YP_010013558.1">
    <property type="nucleotide sequence ID" value="NC_053512.1"/>
</dbReference>
<evidence type="ECO:0000256" key="1">
    <source>
        <dbReference type="ARBA" id="ARBA00001966"/>
    </source>
</evidence>
<evidence type="ECO:0000313" key="12">
    <source>
        <dbReference type="EMBL" id="ATN94031.1"/>
    </source>
</evidence>
<feature type="domain" description="4Fe-4S Wbl-type" evidence="11">
    <location>
        <begin position="19"/>
        <end position="79"/>
    </location>
</feature>
<keyword evidence="6" id="KW-0411">Iron-sulfur</keyword>
<keyword evidence="3" id="KW-0004">4Fe-4S</keyword>
<keyword evidence="13" id="KW-1185">Reference proteome</keyword>
<comment type="cofactor">
    <cofactor evidence="1">
        <name>[4Fe-4S] cluster</name>
        <dbReference type="ChEBI" id="CHEBI:49883"/>
    </cofactor>
</comment>
<evidence type="ECO:0000256" key="4">
    <source>
        <dbReference type="ARBA" id="ARBA00022723"/>
    </source>
</evidence>
<evidence type="ECO:0000256" key="10">
    <source>
        <dbReference type="ARBA" id="ARBA00023163"/>
    </source>
</evidence>
<proteinExistence type="inferred from homology"/>
<sequence length="192" mass="21971">MTAPIIETKATDDWRTRRICDTTVAHLFDEDDDGSYPFEAEAKRICGNCPVRNLCLNEAMKSREDYGIWGGLNPKERERYRKMWKLQNPQTQAQKVRRRGGVMNTASAEARYDARLAKARAARERLLILPEDYSLRIEKVGTYSRNQFLQVIDMVIANPTLDAASLAARVNRSQTWLNGILNGIFKEFKVSA</sequence>
<keyword evidence="9" id="KW-1015">Disulfide bond</keyword>
<keyword evidence="5" id="KW-0408">Iron</keyword>
<dbReference type="PROSITE" id="PS51674">
    <property type="entry name" value="4FE4S_WBL"/>
    <property type="match status" value="1"/>
</dbReference>
<evidence type="ECO:0000256" key="6">
    <source>
        <dbReference type="ARBA" id="ARBA00023014"/>
    </source>
</evidence>
<reference evidence="13" key="1">
    <citation type="submission" date="2017-09" db="EMBL/GenBank/DDBJ databases">
        <authorList>
            <person name="Ehlers B."/>
            <person name="Leendertz F.H."/>
        </authorList>
    </citation>
    <scope>NUCLEOTIDE SEQUENCE [LARGE SCALE GENOMIC DNA]</scope>
</reference>
<name>A0A2D1GQ18_9CAUD</name>
<evidence type="ECO:0000313" key="13">
    <source>
        <dbReference type="Proteomes" id="UP000229090"/>
    </source>
</evidence>
<dbReference type="HAMAP" id="MF_01479">
    <property type="entry name" value="WhiB"/>
    <property type="match status" value="1"/>
</dbReference>
<protein>
    <submittedName>
        <fullName evidence="12">WhiB family transcription factor</fullName>
    </submittedName>
</protein>
<dbReference type="GO" id="GO:0046872">
    <property type="term" value="F:metal ion binding"/>
    <property type="evidence" value="ECO:0007669"/>
    <property type="project" value="UniProtKB-KW"/>
</dbReference>
<dbReference type="InterPro" id="IPR003482">
    <property type="entry name" value="Whib"/>
</dbReference>
<evidence type="ECO:0000256" key="8">
    <source>
        <dbReference type="ARBA" id="ARBA00023125"/>
    </source>
</evidence>
<organism evidence="12 13">
    <name type="scientific">Mycobacterium phage Kumao</name>
    <dbReference type="NCBI Taxonomy" id="2041344"/>
    <lineage>
        <taxon>Viruses</taxon>
        <taxon>Duplodnaviria</taxon>
        <taxon>Heunggongvirae</taxon>
        <taxon>Uroviricota</taxon>
        <taxon>Caudoviricetes</taxon>
        <taxon>Vilmaviridae</taxon>
        <taxon>Kumaovirus</taxon>
        <taxon>Kumaovirus kumao</taxon>
    </lineage>
</organism>
<evidence type="ECO:0000259" key="11">
    <source>
        <dbReference type="PROSITE" id="PS51674"/>
    </source>
</evidence>
<dbReference type="GeneID" id="63210171"/>
<evidence type="ECO:0000256" key="9">
    <source>
        <dbReference type="ARBA" id="ARBA00023157"/>
    </source>
</evidence>
<evidence type="ECO:0000256" key="3">
    <source>
        <dbReference type="ARBA" id="ARBA00022485"/>
    </source>
</evidence>
<evidence type="ECO:0000256" key="7">
    <source>
        <dbReference type="ARBA" id="ARBA00023015"/>
    </source>
</evidence>
<dbReference type="Pfam" id="PF02467">
    <property type="entry name" value="Whib"/>
    <property type="match status" value="1"/>
</dbReference>
<evidence type="ECO:0000256" key="5">
    <source>
        <dbReference type="ARBA" id="ARBA00023004"/>
    </source>
</evidence>
<dbReference type="KEGG" id="vg:63210171"/>
<dbReference type="GO" id="GO:0045892">
    <property type="term" value="P:negative regulation of DNA-templated transcription"/>
    <property type="evidence" value="ECO:0007669"/>
    <property type="project" value="TreeGrafter"/>
</dbReference>
<gene>
    <name evidence="12" type="primary">68</name>
    <name evidence="12" type="ORF">SEA_KUMAO_68</name>
</gene>
<keyword evidence="4" id="KW-0479">Metal-binding</keyword>
<accession>A0A2D1GQ18</accession>
<dbReference type="Proteomes" id="UP000229090">
    <property type="component" value="Segment"/>
</dbReference>
<dbReference type="PANTHER" id="PTHR38839">
    <property type="entry name" value="TRANSCRIPTIONAL REGULATOR WHID-RELATED"/>
    <property type="match status" value="1"/>
</dbReference>
<keyword evidence="8" id="KW-0238">DNA-binding</keyword>
<dbReference type="InterPro" id="IPR034768">
    <property type="entry name" value="4FE4S_WBL"/>
</dbReference>
<dbReference type="EMBL" id="MG009575">
    <property type="protein sequence ID" value="ATN94031.1"/>
    <property type="molecule type" value="Genomic_DNA"/>
</dbReference>
<dbReference type="GO" id="GO:0051539">
    <property type="term" value="F:4 iron, 4 sulfur cluster binding"/>
    <property type="evidence" value="ECO:0007669"/>
    <property type="project" value="UniProtKB-KW"/>
</dbReference>
<dbReference type="GO" id="GO:0003677">
    <property type="term" value="F:DNA binding"/>
    <property type="evidence" value="ECO:0007669"/>
    <property type="project" value="UniProtKB-KW"/>
</dbReference>
<evidence type="ECO:0000256" key="2">
    <source>
        <dbReference type="ARBA" id="ARBA00006597"/>
    </source>
</evidence>
<keyword evidence="10" id="KW-0804">Transcription</keyword>
<dbReference type="GO" id="GO:0047134">
    <property type="term" value="F:protein-disulfide reductase [NAD(P)H] activity"/>
    <property type="evidence" value="ECO:0007669"/>
    <property type="project" value="TreeGrafter"/>
</dbReference>
<comment type="similarity">
    <text evidence="2">Belongs to the WhiB family.</text>
</comment>